<organism evidence="7 8">
    <name type="scientific">Cytobacillus horneckiae</name>
    <dbReference type="NCBI Taxonomy" id="549687"/>
    <lineage>
        <taxon>Bacteria</taxon>
        <taxon>Bacillati</taxon>
        <taxon>Bacillota</taxon>
        <taxon>Bacilli</taxon>
        <taxon>Bacillales</taxon>
        <taxon>Bacillaceae</taxon>
        <taxon>Cytobacillus</taxon>
    </lineage>
</organism>
<sequence>MLLVFSFSTPGNGAVAGIIAAKGEVIKDVVNKPIIYDVKVLNKKGEGKIESVVDGINWSIKNNVDVINISFGFSSDREGLKKAINKAYDNGIIIIAASGNTMGLSVDHPANYENVLSKSLLNEDLQIDTYAATGKIDYSAPGVDVYSTDQDGGY</sequence>
<comment type="caution">
    <text evidence="5">Lacks conserved residue(s) required for the propagation of feature annotation.</text>
</comment>
<evidence type="ECO:0000256" key="4">
    <source>
        <dbReference type="ARBA" id="ARBA00022825"/>
    </source>
</evidence>
<evidence type="ECO:0000313" key="7">
    <source>
        <dbReference type="EMBL" id="PKG27421.1"/>
    </source>
</evidence>
<evidence type="ECO:0000313" key="8">
    <source>
        <dbReference type="Proteomes" id="UP000233343"/>
    </source>
</evidence>
<keyword evidence="3" id="KW-0378">Hydrolase</keyword>
<dbReference type="Gene3D" id="3.40.50.200">
    <property type="entry name" value="Peptidase S8/S53 domain"/>
    <property type="match status" value="1"/>
</dbReference>
<dbReference type="PANTHER" id="PTHR43806">
    <property type="entry name" value="PEPTIDASE S8"/>
    <property type="match status" value="1"/>
</dbReference>
<comment type="caution">
    <text evidence="7">The sequence shown here is derived from an EMBL/GenBank/DDBJ whole genome shotgun (WGS) entry which is preliminary data.</text>
</comment>
<dbReference type="Proteomes" id="UP000233343">
    <property type="component" value="Unassembled WGS sequence"/>
</dbReference>
<dbReference type="GO" id="GO:0006508">
    <property type="term" value="P:proteolysis"/>
    <property type="evidence" value="ECO:0007669"/>
    <property type="project" value="UniProtKB-KW"/>
</dbReference>
<dbReference type="PROSITE" id="PS51892">
    <property type="entry name" value="SUBTILASE"/>
    <property type="match status" value="1"/>
</dbReference>
<keyword evidence="8" id="KW-1185">Reference proteome</keyword>
<dbReference type="GO" id="GO:0004252">
    <property type="term" value="F:serine-type endopeptidase activity"/>
    <property type="evidence" value="ECO:0007669"/>
    <property type="project" value="InterPro"/>
</dbReference>
<dbReference type="InterPro" id="IPR000209">
    <property type="entry name" value="Peptidase_S8/S53_dom"/>
</dbReference>
<protein>
    <recommendedName>
        <fullName evidence="6">Peptidase S8/S53 domain-containing protein</fullName>
    </recommendedName>
</protein>
<dbReference type="Pfam" id="PF00082">
    <property type="entry name" value="Peptidase_S8"/>
    <property type="match status" value="1"/>
</dbReference>
<evidence type="ECO:0000256" key="3">
    <source>
        <dbReference type="ARBA" id="ARBA00022801"/>
    </source>
</evidence>
<dbReference type="InterPro" id="IPR050131">
    <property type="entry name" value="Peptidase_S8_subtilisin-like"/>
</dbReference>
<comment type="similarity">
    <text evidence="1 5">Belongs to the peptidase S8 family.</text>
</comment>
<accession>A0A2N0ZD34</accession>
<dbReference type="SUPFAM" id="SSF52743">
    <property type="entry name" value="Subtilisin-like"/>
    <property type="match status" value="1"/>
</dbReference>
<dbReference type="PANTHER" id="PTHR43806:SF11">
    <property type="entry name" value="CEREVISIN-RELATED"/>
    <property type="match status" value="1"/>
</dbReference>
<name>A0A2N0ZD34_9BACI</name>
<reference evidence="7 8" key="1">
    <citation type="journal article" date="2010" name="Int. J. Syst. Evol. Microbiol.">
        <title>Bacillus horneckiae sp. nov., isolated from a spacecraft-assembly clean room.</title>
        <authorList>
            <person name="Vaishampayan P."/>
            <person name="Probst A."/>
            <person name="Krishnamurthi S."/>
            <person name="Ghosh S."/>
            <person name="Osman S."/>
            <person name="McDowall A."/>
            <person name="Ruckmani A."/>
            <person name="Mayilraj S."/>
            <person name="Venkateswaran K."/>
        </authorList>
    </citation>
    <scope>NUCLEOTIDE SEQUENCE [LARGE SCALE GENOMIC DNA]</scope>
    <source>
        <strain evidence="8">1PO1SC</strain>
    </source>
</reference>
<dbReference type="AlphaFoldDB" id="A0A2N0ZD34"/>
<evidence type="ECO:0000256" key="2">
    <source>
        <dbReference type="ARBA" id="ARBA00022670"/>
    </source>
</evidence>
<feature type="domain" description="Peptidase S8/S53" evidence="6">
    <location>
        <begin position="15"/>
        <end position="142"/>
    </location>
</feature>
<dbReference type="InterPro" id="IPR036852">
    <property type="entry name" value="Peptidase_S8/S53_dom_sf"/>
</dbReference>
<gene>
    <name evidence="7" type="ORF">CWS20_18700</name>
</gene>
<evidence type="ECO:0000256" key="1">
    <source>
        <dbReference type="ARBA" id="ARBA00011073"/>
    </source>
</evidence>
<evidence type="ECO:0000259" key="6">
    <source>
        <dbReference type="Pfam" id="PF00082"/>
    </source>
</evidence>
<dbReference type="EMBL" id="PISD01000043">
    <property type="protein sequence ID" value="PKG27421.1"/>
    <property type="molecule type" value="Genomic_DNA"/>
</dbReference>
<proteinExistence type="inferred from homology"/>
<keyword evidence="2" id="KW-0645">Protease</keyword>
<evidence type="ECO:0000256" key="5">
    <source>
        <dbReference type="PROSITE-ProRule" id="PRU01240"/>
    </source>
</evidence>
<keyword evidence="4" id="KW-0720">Serine protease</keyword>